<dbReference type="PANTHER" id="PTHR46230:SF7">
    <property type="entry name" value="BOLA-LIKE PROTEIN 1"/>
    <property type="match status" value="1"/>
</dbReference>
<dbReference type="AlphaFoldDB" id="A0A931BMV7"/>
<gene>
    <name evidence="2" type="ORF">I2H38_05560</name>
</gene>
<dbReference type="EMBL" id="JADQDO010000002">
    <property type="protein sequence ID" value="MBF9232843.1"/>
    <property type="molecule type" value="Genomic_DNA"/>
</dbReference>
<comment type="caution">
    <text evidence="2">The sequence shown here is derived from an EMBL/GenBank/DDBJ whole genome shotgun (WGS) entry which is preliminary data.</text>
</comment>
<evidence type="ECO:0000313" key="3">
    <source>
        <dbReference type="Proteomes" id="UP000599312"/>
    </source>
</evidence>
<sequence>MTLAAWIKEELQERLQPAELAVTDESEQHHGHAGWREGGETHFRIHIVSEAFTGKSRVERHRLVNETLKGAFAKGLHALAIEARAPGEPDPRASRRT</sequence>
<protein>
    <submittedName>
        <fullName evidence="2">BolA family transcriptional regulator</fullName>
    </submittedName>
</protein>
<dbReference type="PIRSF" id="PIRSF003113">
    <property type="entry name" value="BolA"/>
    <property type="match status" value="1"/>
</dbReference>
<name>A0A931BMV7_9HYPH</name>
<dbReference type="SUPFAM" id="SSF82657">
    <property type="entry name" value="BolA-like"/>
    <property type="match status" value="1"/>
</dbReference>
<dbReference type="InterPro" id="IPR002634">
    <property type="entry name" value="BolA"/>
</dbReference>
<dbReference type="Gene3D" id="3.30.300.90">
    <property type="entry name" value="BolA-like"/>
    <property type="match status" value="1"/>
</dbReference>
<reference evidence="2" key="1">
    <citation type="submission" date="2020-11" db="EMBL/GenBank/DDBJ databases">
        <authorList>
            <person name="Kim M.K."/>
        </authorList>
    </citation>
    <scope>NUCLEOTIDE SEQUENCE</scope>
    <source>
        <strain evidence="2">BT350</strain>
    </source>
</reference>
<organism evidence="2 3">
    <name type="scientific">Microvirga alba</name>
    <dbReference type="NCBI Taxonomy" id="2791025"/>
    <lineage>
        <taxon>Bacteria</taxon>
        <taxon>Pseudomonadati</taxon>
        <taxon>Pseudomonadota</taxon>
        <taxon>Alphaproteobacteria</taxon>
        <taxon>Hyphomicrobiales</taxon>
        <taxon>Methylobacteriaceae</taxon>
        <taxon>Microvirga</taxon>
    </lineage>
</organism>
<dbReference type="PANTHER" id="PTHR46230">
    <property type="match status" value="1"/>
</dbReference>
<dbReference type="InterPro" id="IPR036065">
    <property type="entry name" value="BolA-like_sf"/>
</dbReference>
<keyword evidence="3" id="KW-1185">Reference proteome</keyword>
<dbReference type="Proteomes" id="UP000599312">
    <property type="component" value="Unassembled WGS sequence"/>
</dbReference>
<proteinExistence type="inferred from homology"/>
<dbReference type="RefSeq" id="WP_196270835.1">
    <property type="nucleotide sequence ID" value="NZ_JADQDO010000002.1"/>
</dbReference>
<evidence type="ECO:0000256" key="1">
    <source>
        <dbReference type="RuleBase" id="RU003860"/>
    </source>
</evidence>
<dbReference type="Pfam" id="PF01722">
    <property type="entry name" value="BolA"/>
    <property type="match status" value="1"/>
</dbReference>
<dbReference type="GO" id="GO:0016226">
    <property type="term" value="P:iron-sulfur cluster assembly"/>
    <property type="evidence" value="ECO:0007669"/>
    <property type="project" value="TreeGrafter"/>
</dbReference>
<accession>A0A931BMV7</accession>
<evidence type="ECO:0000313" key="2">
    <source>
        <dbReference type="EMBL" id="MBF9232843.1"/>
    </source>
</evidence>
<comment type="similarity">
    <text evidence="1">Belongs to the BolA/IbaG family.</text>
</comment>